<reference evidence="2" key="1">
    <citation type="journal article" date="2012" name="Nat. Genet.">
        <title>Lifestyle transitions in plant pathogenic Colletotrichum fungi deciphered by genome and transcriptome analyses.</title>
        <authorList>
            <person name="O'Connell R.J."/>
            <person name="Thon M.R."/>
            <person name="Hacquard S."/>
            <person name="Amyotte S.G."/>
            <person name="Kleemann J."/>
            <person name="Torres M.F."/>
            <person name="Damm U."/>
            <person name="Buiate E.A."/>
            <person name="Epstein L."/>
            <person name="Alkan N."/>
            <person name="Altmueller J."/>
            <person name="Alvarado-Balderrama L."/>
            <person name="Bauser C.A."/>
            <person name="Becker C."/>
            <person name="Birren B.W."/>
            <person name="Chen Z."/>
            <person name="Choi J."/>
            <person name="Crouch J.A."/>
            <person name="Duvick J.P."/>
            <person name="Farman M.A."/>
            <person name="Gan P."/>
            <person name="Heiman D."/>
            <person name="Henrissat B."/>
            <person name="Howard R.J."/>
            <person name="Kabbage M."/>
            <person name="Koch C."/>
            <person name="Kracher B."/>
            <person name="Kubo Y."/>
            <person name="Law A.D."/>
            <person name="Lebrun M.-H."/>
            <person name="Lee Y.-H."/>
            <person name="Miyara I."/>
            <person name="Moore N."/>
            <person name="Neumann U."/>
            <person name="Nordstroem K."/>
            <person name="Panaccione D.G."/>
            <person name="Panstruga R."/>
            <person name="Place M."/>
            <person name="Proctor R.H."/>
            <person name="Prusky D."/>
            <person name="Rech G."/>
            <person name="Reinhardt R."/>
            <person name="Rollins J.A."/>
            <person name="Rounsley S."/>
            <person name="Schardl C.L."/>
            <person name="Schwartz D.C."/>
            <person name="Shenoy N."/>
            <person name="Shirasu K."/>
            <person name="Sikhakolli U.R."/>
            <person name="Stueber K."/>
            <person name="Sukno S.A."/>
            <person name="Sweigard J.A."/>
            <person name="Takano Y."/>
            <person name="Takahara H."/>
            <person name="Trail F."/>
            <person name="van der Does H.C."/>
            <person name="Voll L.M."/>
            <person name="Will I."/>
            <person name="Young S."/>
            <person name="Zeng Q."/>
            <person name="Zhang J."/>
            <person name="Zhou S."/>
            <person name="Dickman M.B."/>
            <person name="Schulze-Lefert P."/>
            <person name="Ver Loren van Themaat E."/>
            <person name="Ma L.-J."/>
            <person name="Vaillancourt L.J."/>
        </authorList>
    </citation>
    <scope>NUCLEOTIDE SEQUENCE [LARGE SCALE GENOMIC DNA]</scope>
    <source>
        <strain evidence="2">M1.001 / M2 / FGSC 10212</strain>
    </source>
</reference>
<organism evidence="2">
    <name type="scientific">Colletotrichum graminicola (strain M1.001 / M2 / FGSC 10212)</name>
    <name type="common">Maize anthracnose fungus</name>
    <name type="synonym">Glomerella graminicola</name>
    <dbReference type="NCBI Taxonomy" id="645133"/>
    <lineage>
        <taxon>Eukaryota</taxon>
        <taxon>Fungi</taxon>
        <taxon>Dikarya</taxon>
        <taxon>Ascomycota</taxon>
        <taxon>Pezizomycotina</taxon>
        <taxon>Sordariomycetes</taxon>
        <taxon>Hypocreomycetidae</taxon>
        <taxon>Glomerellales</taxon>
        <taxon>Glomerellaceae</taxon>
        <taxon>Colletotrichum</taxon>
        <taxon>Colletotrichum graminicola species complex</taxon>
    </lineage>
</organism>
<dbReference type="HOGENOM" id="CLU_1468056_0_0_1"/>
<dbReference type="eggNOG" id="ENOG502RS5U">
    <property type="taxonomic scope" value="Eukaryota"/>
</dbReference>
<protein>
    <submittedName>
        <fullName evidence="1">Uncharacterized protein</fullName>
    </submittedName>
</protein>
<dbReference type="Proteomes" id="UP000008782">
    <property type="component" value="Unassembled WGS sequence"/>
</dbReference>
<accession>E3QF71</accession>
<sequence length="184" mass="21295">MFVVRVTTHIPDPYPKREYKVPEQEVPVTLVITGSDFFFGFITSLSHGPGNCMNSIKVYIKRRKVGVRNVPSKGPVYWDETIKNEFFDKLIEIRNRCGKLDRTIQHYTTDKLMSSNNRKGCVLIILDTAHMKNIPDAKCISTEDSIYRRDVIECTYAWPDREDTKDVAESSIGSWQRRKNFNIG</sequence>
<dbReference type="GeneID" id="24410018"/>
<name>E3QF71_COLGM</name>
<dbReference type="OrthoDB" id="5241831at2759"/>
<evidence type="ECO:0000313" key="2">
    <source>
        <dbReference type="Proteomes" id="UP000008782"/>
    </source>
</evidence>
<dbReference type="RefSeq" id="XP_008093529.1">
    <property type="nucleotide sequence ID" value="XM_008095338.1"/>
</dbReference>
<dbReference type="AlphaFoldDB" id="E3QF71"/>
<dbReference type="VEuPathDB" id="FungiDB:GLRG_04653"/>
<gene>
    <name evidence="1" type="ORF">GLRG_04653</name>
</gene>
<dbReference type="EMBL" id="GG697345">
    <property type="protein sequence ID" value="EFQ29509.1"/>
    <property type="molecule type" value="Genomic_DNA"/>
</dbReference>
<proteinExistence type="predicted"/>
<evidence type="ECO:0000313" key="1">
    <source>
        <dbReference type="EMBL" id="EFQ29509.1"/>
    </source>
</evidence>
<keyword evidence="2" id="KW-1185">Reference proteome</keyword>